<organism evidence="1 2">
    <name type="scientific">Eragrostis curvula</name>
    <name type="common">weeping love grass</name>
    <dbReference type="NCBI Taxonomy" id="38414"/>
    <lineage>
        <taxon>Eukaryota</taxon>
        <taxon>Viridiplantae</taxon>
        <taxon>Streptophyta</taxon>
        <taxon>Embryophyta</taxon>
        <taxon>Tracheophyta</taxon>
        <taxon>Spermatophyta</taxon>
        <taxon>Magnoliopsida</taxon>
        <taxon>Liliopsida</taxon>
        <taxon>Poales</taxon>
        <taxon>Poaceae</taxon>
        <taxon>PACMAD clade</taxon>
        <taxon>Chloridoideae</taxon>
        <taxon>Eragrostideae</taxon>
        <taxon>Eragrostidinae</taxon>
        <taxon>Eragrostis</taxon>
    </lineage>
</organism>
<dbReference type="OrthoDB" id="694291at2759"/>
<dbReference type="Proteomes" id="UP000324897">
    <property type="component" value="Unassembled WGS sequence"/>
</dbReference>
<dbReference type="PANTHER" id="PTHR33074">
    <property type="entry name" value="EXPRESSED PROTEIN-RELATED"/>
    <property type="match status" value="1"/>
</dbReference>
<feature type="non-terminal residue" evidence="1">
    <location>
        <position position="1"/>
    </location>
</feature>
<evidence type="ECO:0000313" key="2">
    <source>
        <dbReference type="Proteomes" id="UP000324897"/>
    </source>
</evidence>
<keyword evidence="2" id="KW-1185">Reference proteome</keyword>
<dbReference type="Gramene" id="TVT99935">
    <property type="protein sequence ID" value="TVT99935"/>
    <property type="gene ID" value="EJB05_54676"/>
</dbReference>
<protein>
    <recommendedName>
        <fullName evidence="3">DUF1618 domain-containing protein</fullName>
    </recommendedName>
</protein>
<evidence type="ECO:0008006" key="3">
    <source>
        <dbReference type="Google" id="ProtNLM"/>
    </source>
</evidence>
<dbReference type="AlphaFoldDB" id="A0A5J9SLS3"/>
<accession>A0A5J9SLS3</accession>
<reference evidence="1 2" key="1">
    <citation type="journal article" date="2019" name="Sci. Rep.">
        <title>A high-quality genome of Eragrostis curvula grass provides insights into Poaceae evolution and supports new strategies to enhance forage quality.</title>
        <authorList>
            <person name="Carballo J."/>
            <person name="Santos B.A.C.M."/>
            <person name="Zappacosta D."/>
            <person name="Garbus I."/>
            <person name="Selva J.P."/>
            <person name="Gallo C.A."/>
            <person name="Diaz A."/>
            <person name="Albertini E."/>
            <person name="Caccamo M."/>
            <person name="Echenique V."/>
        </authorList>
    </citation>
    <scope>NUCLEOTIDE SEQUENCE [LARGE SCALE GENOMIC DNA]</scope>
    <source>
        <strain evidence="2">cv. Victoria</strain>
        <tissue evidence="1">Leaf</tissue>
    </source>
</reference>
<comment type="caution">
    <text evidence="1">The sequence shown here is derived from an EMBL/GenBank/DDBJ whole genome shotgun (WGS) entry which is preliminary data.</text>
</comment>
<evidence type="ECO:0000313" key="1">
    <source>
        <dbReference type="EMBL" id="TVT99935.1"/>
    </source>
</evidence>
<dbReference type="PANTHER" id="PTHR33074:SF76">
    <property type="entry name" value="OS11G0569701 PROTEIN"/>
    <property type="match status" value="1"/>
</dbReference>
<dbReference type="EMBL" id="RWGY01000656">
    <property type="protein sequence ID" value="TVT99935.1"/>
    <property type="molecule type" value="Genomic_DNA"/>
</dbReference>
<gene>
    <name evidence="1" type="ORF">EJB05_54676</name>
</gene>
<sequence>METEAEATPPSASSLSAAYPSWLMLGRYGGGDDDEYYRFTGDDKIAAACFTSDGQPIRVSLRIAAPPATSLLCVHCPVGGISTRPNIIAAHGDSLLIQIYFSRRWADPNYTVGTFVYSAGAGHSSRPPSLRLLPCCYFVDKMIGRSTEDQRGFFMEVRRVHTDRPRLLDQYNATGLLRRGRDGLVVAELKMAPRQPSSSCSALASGASSGRRSVMETWTLRMDIMVWEMDATIDATEPYALDAWKGLPRVQLECPVVSIEDPMVISFVVCEGREQWMILVDTRSRTVQAVSRGPDLRRVHYDPETTIPSRFSSYLNSYPRGGSAISLPVP</sequence>
<proteinExistence type="predicted"/>
<name>A0A5J9SLS3_9POAL</name>